<feature type="signal peptide" evidence="2">
    <location>
        <begin position="1"/>
        <end position="20"/>
    </location>
</feature>
<dbReference type="SUPFAM" id="SSF81296">
    <property type="entry name" value="E set domains"/>
    <property type="match status" value="1"/>
</dbReference>
<dbReference type="SUPFAM" id="SSF48056">
    <property type="entry name" value="Di-copper centre-containing domain"/>
    <property type="match status" value="1"/>
</dbReference>
<dbReference type="Gene3D" id="2.60.40.1520">
    <property type="entry name" value="Hemocyanin, C-terminal domain"/>
    <property type="match status" value="1"/>
</dbReference>
<dbReference type="InterPro" id="IPR005204">
    <property type="entry name" value="Hemocyanin_N"/>
</dbReference>
<evidence type="ECO:0000256" key="2">
    <source>
        <dbReference type="SAM" id="SignalP"/>
    </source>
</evidence>
<feature type="domain" description="Hemocyanin N-terminal" evidence="4">
    <location>
        <begin position="30"/>
        <end position="151"/>
    </location>
</feature>
<evidence type="ECO:0000313" key="7">
    <source>
        <dbReference type="Proteomes" id="UP000617340"/>
    </source>
</evidence>
<feature type="domain" description="Hemocyanin middle" evidence="3">
    <location>
        <begin position="158"/>
        <end position="426"/>
    </location>
</feature>
<dbReference type="PANTHER" id="PTHR11511">
    <property type="entry name" value="LARVAL STORAGE PROTEIN/PHENOLOXIDASE"/>
    <property type="match status" value="1"/>
</dbReference>
<evidence type="ECO:0000259" key="5">
    <source>
        <dbReference type="Pfam" id="PF03723"/>
    </source>
</evidence>
<comment type="caution">
    <text evidence="6">The sequence shown here is derived from an EMBL/GenBank/DDBJ whole genome shotgun (WGS) entry which is preliminary data.</text>
</comment>
<dbReference type="EMBL" id="JACSDZ010000011">
    <property type="protein sequence ID" value="KAF7391935.1"/>
    <property type="molecule type" value="Genomic_DNA"/>
</dbReference>
<evidence type="ECO:0000256" key="1">
    <source>
        <dbReference type="ARBA" id="ARBA00022761"/>
    </source>
</evidence>
<dbReference type="Gene3D" id="1.20.1370.10">
    <property type="entry name" value="Hemocyanin, N-terminal domain"/>
    <property type="match status" value="1"/>
</dbReference>
<dbReference type="PROSITE" id="PS00210">
    <property type="entry name" value="HEMOCYANIN_2"/>
    <property type="match status" value="1"/>
</dbReference>
<dbReference type="PRINTS" id="PR00187">
    <property type="entry name" value="HAEMOCYANIN"/>
</dbReference>
<sequence>MYRNLAVLAILAFCLASAEYYTVRTADQNFLLKQKKIYNLLYHISQPSIVNPALYAEGQQYNIEANIDSYTNKDAVKEFLYLYKYGMLARGDVFSIYYPKLLKESVALFHLFYYAKDFDVFYKTALWARIYVNEGQFVCALYNAVISRPDTLYIQLPPLYEIYPYVFFNSEVLKKAYHAKIYGKLDTQKLTGYDTYIIPANYSGWYITYEHDQEYKLNYFTEDIGLNLYYFYFRQQYPFWLKSEEYQMPKYRGEEYLYGHKQLITRYYLERLSNNLGKIEEFDWYKEFYPGYYPTMTYHNGLPFPQRPYLSMFPYYKYKYIKDVFEMESRISSAIDSGLVVDKNAKLVKIYSSDGLNVLGNIIEGNQDSHNYDFYGSLDYYVRKIFGYNVDPATPYQVVPSALESFATSLRDPAFYRLYKKICNYYYRYKIRQEPYTRDMIVFPSLKVESFAVDKLITYFDQFDTSLNNGLMVESQQEAESYIIKARQYRLNHKPFNFHITINSEKSIKAAIRIFLGPKYDIYRRLLNFEDNSKYFYEIDNWIIDLNAGINKIDRNSKDCFFLSPDPEPSEIFYNKIERSLNGSETLKYNERLYGFPERLLLPKGRKEGFPLYMFIYVSPVISEPLLYTSRIFGNYKFDDKPFGFPLDKPTIDFHYDGPNMLLKDVFIFHKDETENFNDIIA</sequence>
<reference evidence="6" key="1">
    <citation type="journal article" date="2020" name="G3 (Bethesda)">
        <title>High-Quality Assemblies for Three Invasive Social Wasps from the &lt;i&gt;Vespula&lt;/i&gt; Genus.</title>
        <authorList>
            <person name="Harrop T.W.R."/>
            <person name="Guhlin J."/>
            <person name="McLaughlin G.M."/>
            <person name="Permina E."/>
            <person name="Stockwell P."/>
            <person name="Gilligan J."/>
            <person name="Le Lec M.F."/>
            <person name="Gruber M.A.M."/>
            <person name="Quinn O."/>
            <person name="Lovegrove M."/>
            <person name="Duncan E.J."/>
            <person name="Remnant E.J."/>
            <person name="Van Eeckhoven J."/>
            <person name="Graham B."/>
            <person name="Knapp R.A."/>
            <person name="Langford K.W."/>
            <person name="Kronenberg Z."/>
            <person name="Press M.O."/>
            <person name="Eacker S.M."/>
            <person name="Wilson-Rankin E.E."/>
            <person name="Purcell J."/>
            <person name="Lester P.J."/>
            <person name="Dearden P.K."/>
        </authorList>
    </citation>
    <scope>NUCLEOTIDE SEQUENCE</scope>
    <source>
        <strain evidence="6">Linc-1</strain>
    </source>
</reference>
<dbReference type="Pfam" id="PF03723">
    <property type="entry name" value="Hemocyanin_C"/>
    <property type="match status" value="1"/>
</dbReference>
<dbReference type="InterPro" id="IPR005203">
    <property type="entry name" value="Hemocyanin_C"/>
</dbReference>
<gene>
    <name evidence="6" type="ORF">HZH68_011478</name>
</gene>
<keyword evidence="1" id="KW-0758">Storage protein</keyword>
<organism evidence="6 7">
    <name type="scientific">Vespula germanica</name>
    <name type="common">German yellow jacket</name>
    <name type="synonym">Paravespula germanica</name>
    <dbReference type="NCBI Taxonomy" id="30212"/>
    <lineage>
        <taxon>Eukaryota</taxon>
        <taxon>Metazoa</taxon>
        <taxon>Ecdysozoa</taxon>
        <taxon>Arthropoda</taxon>
        <taxon>Hexapoda</taxon>
        <taxon>Insecta</taxon>
        <taxon>Pterygota</taxon>
        <taxon>Neoptera</taxon>
        <taxon>Endopterygota</taxon>
        <taxon>Hymenoptera</taxon>
        <taxon>Apocrita</taxon>
        <taxon>Aculeata</taxon>
        <taxon>Vespoidea</taxon>
        <taxon>Vespidae</taxon>
        <taxon>Vespinae</taxon>
        <taxon>Vespula</taxon>
    </lineage>
</organism>
<dbReference type="SUPFAM" id="SSF48050">
    <property type="entry name" value="Hemocyanin, N-terminal domain"/>
    <property type="match status" value="1"/>
</dbReference>
<dbReference type="GO" id="GO:0045735">
    <property type="term" value="F:nutrient reservoir activity"/>
    <property type="evidence" value="ECO:0007669"/>
    <property type="project" value="UniProtKB-KW"/>
</dbReference>
<keyword evidence="7" id="KW-1185">Reference proteome</keyword>
<feature type="domain" description="Hemocyanin C-terminal" evidence="5">
    <location>
        <begin position="435"/>
        <end position="670"/>
    </location>
</feature>
<proteinExistence type="predicted"/>
<evidence type="ECO:0000259" key="3">
    <source>
        <dbReference type="Pfam" id="PF00372"/>
    </source>
</evidence>
<dbReference type="Gene3D" id="1.10.1280.10">
    <property type="entry name" value="Di-copper center containing domain from catechol oxidase"/>
    <property type="match status" value="1"/>
</dbReference>
<evidence type="ECO:0000313" key="6">
    <source>
        <dbReference type="EMBL" id="KAF7391935.1"/>
    </source>
</evidence>
<dbReference type="Proteomes" id="UP000617340">
    <property type="component" value="Unassembled WGS sequence"/>
</dbReference>
<dbReference type="InterPro" id="IPR013788">
    <property type="entry name" value="Hemocyanin/hexamerin"/>
</dbReference>
<accession>A0A834N085</accession>
<protein>
    <submittedName>
        <fullName evidence="6">Uncharacterized protein</fullName>
    </submittedName>
</protein>
<name>A0A834N085_VESGE</name>
<dbReference type="InterPro" id="IPR036697">
    <property type="entry name" value="Hemocyanin_N_sf"/>
</dbReference>
<feature type="chain" id="PRO_5032983656" evidence="2">
    <location>
        <begin position="21"/>
        <end position="682"/>
    </location>
</feature>
<dbReference type="InterPro" id="IPR000896">
    <property type="entry name" value="Hemocyanin/hexamerin_mid_dom"/>
</dbReference>
<dbReference type="Pfam" id="PF03722">
    <property type="entry name" value="Hemocyanin_N"/>
    <property type="match status" value="1"/>
</dbReference>
<keyword evidence="2" id="KW-0732">Signal</keyword>
<evidence type="ECO:0000259" key="4">
    <source>
        <dbReference type="Pfam" id="PF03722"/>
    </source>
</evidence>
<dbReference type="InterPro" id="IPR008922">
    <property type="entry name" value="Di-copper_centre_dom_sf"/>
</dbReference>
<dbReference type="AlphaFoldDB" id="A0A834N085"/>
<dbReference type="InterPro" id="IPR014756">
    <property type="entry name" value="Ig_E-set"/>
</dbReference>
<dbReference type="GO" id="GO:0005615">
    <property type="term" value="C:extracellular space"/>
    <property type="evidence" value="ECO:0007669"/>
    <property type="project" value="UniProtKB-ARBA"/>
</dbReference>
<dbReference type="InterPro" id="IPR037020">
    <property type="entry name" value="Hemocyanin_C_sf"/>
</dbReference>
<dbReference type="PANTHER" id="PTHR11511:SF5">
    <property type="entry name" value="FAT-BODY PROTEIN 1-RELATED"/>
    <property type="match status" value="1"/>
</dbReference>
<dbReference type="Pfam" id="PF00372">
    <property type="entry name" value="Hemocyanin_M"/>
    <property type="match status" value="1"/>
</dbReference>